<dbReference type="AlphaFoldDB" id="A0A1B6FEE9"/>
<gene>
    <name evidence="1" type="ORF">g.48095</name>
</gene>
<organism evidence="1">
    <name type="scientific">Cuerna arida</name>
    <dbReference type="NCBI Taxonomy" id="1464854"/>
    <lineage>
        <taxon>Eukaryota</taxon>
        <taxon>Metazoa</taxon>
        <taxon>Ecdysozoa</taxon>
        <taxon>Arthropoda</taxon>
        <taxon>Hexapoda</taxon>
        <taxon>Insecta</taxon>
        <taxon>Pterygota</taxon>
        <taxon>Neoptera</taxon>
        <taxon>Paraneoptera</taxon>
        <taxon>Hemiptera</taxon>
        <taxon>Auchenorrhyncha</taxon>
        <taxon>Membracoidea</taxon>
        <taxon>Cicadellidae</taxon>
        <taxon>Cicadellinae</taxon>
        <taxon>Proconiini</taxon>
        <taxon>Cuerna</taxon>
    </lineage>
</organism>
<name>A0A1B6FEE9_9HEMI</name>
<sequence length="144" mass="15853">HQLAKTSNDANFLNYVKKYKNVFKSVVKMAKRMANDQFICNSSNKSKATWLVVKKEIGSIPKNNNKINLVVSGTEISNPQKLSEIFNLHYINIVSGLNIPKTSSVACNRTGVSLAGLKTFDLATAGEVENIIGKLKNSFSCGWD</sequence>
<reference evidence="1" key="1">
    <citation type="submission" date="2015-11" db="EMBL/GenBank/DDBJ databases">
        <title>De novo transcriptome assembly of four potential Pierce s Disease insect vectors from Arizona vineyards.</title>
        <authorList>
            <person name="Tassone E.E."/>
        </authorList>
    </citation>
    <scope>NUCLEOTIDE SEQUENCE</scope>
</reference>
<accession>A0A1B6FEE9</accession>
<feature type="non-terminal residue" evidence="1">
    <location>
        <position position="144"/>
    </location>
</feature>
<protein>
    <submittedName>
        <fullName evidence="1">Uncharacterized protein</fullName>
    </submittedName>
</protein>
<feature type="non-terminal residue" evidence="1">
    <location>
        <position position="1"/>
    </location>
</feature>
<proteinExistence type="predicted"/>
<evidence type="ECO:0000313" key="1">
    <source>
        <dbReference type="EMBL" id="JAS48333.1"/>
    </source>
</evidence>
<dbReference type="EMBL" id="GECZ01021436">
    <property type="protein sequence ID" value="JAS48333.1"/>
    <property type="molecule type" value="Transcribed_RNA"/>
</dbReference>